<evidence type="ECO:0000313" key="3">
    <source>
        <dbReference type="EMBL" id="QNQ09813.1"/>
    </source>
</evidence>
<dbReference type="AlphaFoldDB" id="A0A7H0LJG0"/>
<dbReference type="Pfam" id="PF13924">
    <property type="entry name" value="Lipocalin_5"/>
    <property type="match status" value="1"/>
</dbReference>
<dbReference type="EMBL" id="CP061038">
    <property type="protein sequence ID" value="QNQ09813.1"/>
    <property type="molecule type" value="Genomic_DNA"/>
</dbReference>
<gene>
    <name evidence="3" type="ORF">H3Z74_00700</name>
</gene>
<feature type="domain" description="Lipocalin-like" evidence="2">
    <location>
        <begin position="39"/>
        <end position="163"/>
    </location>
</feature>
<proteinExistence type="predicted"/>
<evidence type="ECO:0000259" key="2">
    <source>
        <dbReference type="Pfam" id="PF13924"/>
    </source>
</evidence>
<name>A0A7H0LJG0_9SPHN</name>
<sequence length="173" mass="19025">MPPPRTIEVAAAAVLATSCLFAFGQPADARETMPPRELVGSWTLVAADVRHPDGSIGRDYGEAPRGSLMIDARGRYALLIYKSERPKFASGDKAKGTPEEYRETVLGMSTHFGTIAVDAAAKTLTFAIEEASYSNWNGAKQQRHYELKRGELRYTVEARPNGDVPISIWRRIA</sequence>
<dbReference type="PROSITE" id="PS51257">
    <property type="entry name" value="PROKAR_LIPOPROTEIN"/>
    <property type="match status" value="1"/>
</dbReference>
<dbReference type="Proteomes" id="UP000516148">
    <property type="component" value="Chromosome"/>
</dbReference>
<organism evidence="3 4">
    <name type="scientific">Sphingomonas alpina</name>
    <dbReference type="NCBI Taxonomy" id="653931"/>
    <lineage>
        <taxon>Bacteria</taxon>
        <taxon>Pseudomonadati</taxon>
        <taxon>Pseudomonadota</taxon>
        <taxon>Alphaproteobacteria</taxon>
        <taxon>Sphingomonadales</taxon>
        <taxon>Sphingomonadaceae</taxon>
        <taxon>Sphingomonas</taxon>
    </lineage>
</organism>
<keyword evidence="4" id="KW-1185">Reference proteome</keyword>
<evidence type="ECO:0000313" key="4">
    <source>
        <dbReference type="Proteomes" id="UP000516148"/>
    </source>
</evidence>
<keyword evidence="1" id="KW-0732">Signal</keyword>
<feature type="chain" id="PRO_5028799080" evidence="1">
    <location>
        <begin position="30"/>
        <end position="173"/>
    </location>
</feature>
<reference evidence="3 4" key="1">
    <citation type="submission" date="2020-09" db="EMBL/GenBank/DDBJ databases">
        <title>Sphingomonas sp., a new species isolated from pork steak.</title>
        <authorList>
            <person name="Heidler von Heilborn D."/>
        </authorList>
    </citation>
    <scope>NUCLEOTIDE SEQUENCE [LARGE SCALE GENOMIC DNA]</scope>
    <source>
        <strain evidence="4">S8-3T</strain>
    </source>
</reference>
<feature type="signal peptide" evidence="1">
    <location>
        <begin position="1"/>
        <end position="29"/>
    </location>
</feature>
<accession>A0A7H0LJG0</accession>
<evidence type="ECO:0000256" key="1">
    <source>
        <dbReference type="SAM" id="SignalP"/>
    </source>
</evidence>
<dbReference type="KEGG" id="spap:H3Z74_00700"/>
<protein>
    <submittedName>
        <fullName evidence="3">Lipocalin-like domain-containing protein</fullName>
    </submittedName>
</protein>
<dbReference type="InterPro" id="IPR024311">
    <property type="entry name" value="Lipocalin-like"/>
</dbReference>